<dbReference type="Proteomes" id="UP000050491">
    <property type="component" value="Unassembled WGS sequence"/>
</dbReference>
<gene>
    <name evidence="1" type="ORF">XV92_10490</name>
</gene>
<evidence type="ECO:0000313" key="1">
    <source>
        <dbReference type="EMBL" id="KQB00989.1"/>
    </source>
</evidence>
<proteinExistence type="predicted"/>
<accession>A0A0Q0TJJ5</accession>
<evidence type="ECO:0008006" key="3">
    <source>
        <dbReference type="Google" id="ProtNLM"/>
    </source>
</evidence>
<sequence length="120" mass="14280">MMVTTEKEPYRFYFQGEVTDWHTFKAAYDAGNISDELYYERLALRQTWLDGHEVNERAWARAELAATDFMELPTATYQGERLVTSPKLAEMLAYREAVRRYDLREESRPLRPTWFVDESL</sequence>
<name>A0A0Q0TJJ5_VIBMT</name>
<evidence type="ECO:0000313" key="2">
    <source>
        <dbReference type="Proteomes" id="UP000050491"/>
    </source>
</evidence>
<dbReference type="OrthoDB" id="5873376at2"/>
<comment type="caution">
    <text evidence="1">The sequence shown here is derived from an EMBL/GenBank/DDBJ whole genome shotgun (WGS) entry which is preliminary data.</text>
</comment>
<reference evidence="1 2" key="1">
    <citation type="journal article" date="2015" name="Genome Biol. Evol.">
        <title>The Dynamics of Genetic Interactions between Vibrio metoecus and Vibrio cholerae, Two Close Relatives Co-Occurring in the Environment.</title>
        <authorList>
            <person name="Orata F.D."/>
            <person name="Kirchberger P.C."/>
            <person name="Meheust R."/>
            <person name="Barlow E.J."/>
            <person name="Tarr C.L."/>
            <person name="Boucher Y."/>
        </authorList>
    </citation>
    <scope>NUCLEOTIDE SEQUENCE [LARGE SCALE GENOMIC DNA]</scope>
    <source>
        <strain evidence="1 2">YB5B04</strain>
    </source>
</reference>
<organism evidence="1 2">
    <name type="scientific">Vibrio metoecus</name>
    <dbReference type="NCBI Taxonomy" id="1481663"/>
    <lineage>
        <taxon>Bacteria</taxon>
        <taxon>Pseudomonadati</taxon>
        <taxon>Pseudomonadota</taxon>
        <taxon>Gammaproteobacteria</taxon>
        <taxon>Vibrionales</taxon>
        <taxon>Vibrionaceae</taxon>
        <taxon>Vibrio</taxon>
    </lineage>
</organism>
<protein>
    <recommendedName>
        <fullName evidence="3">Phage protein</fullName>
    </recommendedName>
</protein>
<dbReference type="GeneID" id="89512870"/>
<dbReference type="AlphaFoldDB" id="A0A0Q0TJJ5"/>
<dbReference type="EMBL" id="LBGP01000013">
    <property type="protein sequence ID" value="KQB00989.1"/>
    <property type="molecule type" value="Genomic_DNA"/>
</dbReference>
<dbReference type="PATRIC" id="fig|1481663.12.peg.870"/>
<dbReference type="RefSeq" id="WP_000989817.1">
    <property type="nucleotide sequence ID" value="NZ_CABMIR010000010.1"/>
</dbReference>